<dbReference type="GeneID" id="27692652"/>
<dbReference type="AlphaFoldDB" id="A0A0L0H5Z6"/>
<dbReference type="Proteomes" id="UP000053201">
    <property type="component" value="Unassembled WGS sequence"/>
</dbReference>
<feature type="compositionally biased region" description="Pro residues" evidence="1">
    <location>
        <begin position="45"/>
        <end position="62"/>
    </location>
</feature>
<evidence type="ECO:0000256" key="1">
    <source>
        <dbReference type="SAM" id="MobiDB-lite"/>
    </source>
</evidence>
<evidence type="ECO:0000313" key="3">
    <source>
        <dbReference type="EMBL" id="KNC96341.1"/>
    </source>
</evidence>
<dbReference type="RefSeq" id="XP_016604381.1">
    <property type="nucleotide sequence ID" value="XM_016757700.1"/>
</dbReference>
<feature type="region of interest" description="Disordered" evidence="1">
    <location>
        <begin position="14"/>
        <end position="77"/>
    </location>
</feature>
<reference evidence="3 4" key="1">
    <citation type="submission" date="2009-08" db="EMBL/GenBank/DDBJ databases">
        <title>The Genome Sequence of Spizellomyces punctatus strain DAOM BR117.</title>
        <authorList>
            <consortium name="The Broad Institute Genome Sequencing Platform"/>
            <person name="Russ C."/>
            <person name="Cuomo C."/>
            <person name="Shea T."/>
            <person name="Young S.K."/>
            <person name="Zeng Q."/>
            <person name="Koehrsen M."/>
            <person name="Haas B."/>
            <person name="Borodovsky M."/>
            <person name="Guigo R."/>
            <person name="Alvarado L."/>
            <person name="Berlin A."/>
            <person name="Bochicchio J."/>
            <person name="Borenstein D."/>
            <person name="Chapman S."/>
            <person name="Chen Z."/>
            <person name="Engels R."/>
            <person name="Freedman E."/>
            <person name="Gellesch M."/>
            <person name="Goldberg J."/>
            <person name="Griggs A."/>
            <person name="Gujja S."/>
            <person name="Heiman D."/>
            <person name="Hepburn T."/>
            <person name="Howarth C."/>
            <person name="Jen D."/>
            <person name="Larson L."/>
            <person name="Lewis B."/>
            <person name="Mehta T."/>
            <person name="Park D."/>
            <person name="Pearson M."/>
            <person name="Roberts A."/>
            <person name="Saif S."/>
            <person name="Shenoy N."/>
            <person name="Sisk P."/>
            <person name="Stolte C."/>
            <person name="Sykes S."/>
            <person name="Thomson T."/>
            <person name="Walk T."/>
            <person name="White J."/>
            <person name="Yandava C."/>
            <person name="Burger G."/>
            <person name="Gray M.W."/>
            <person name="Holland P.W.H."/>
            <person name="King N."/>
            <person name="Lang F.B.F."/>
            <person name="Roger A.J."/>
            <person name="Ruiz-Trillo I."/>
            <person name="Lander E."/>
            <person name="Nusbaum C."/>
        </authorList>
    </citation>
    <scope>NUCLEOTIDE SEQUENCE [LARGE SCALE GENOMIC DNA]</scope>
    <source>
        <strain evidence="3 4">DAOM BR117</strain>
    </source>
</reference>
<dbReference type="VEuPathDB" id="FungiDB:SPPG_09527"/>
<feature type="transmembrane region" description="Helical" evidence="2">
    <location>
        <begin position="213"/>
        <end position="237"/>
    </location>
</feature>
<evidence type="ECO:0000313" key="4">
    <source>
        <dbReference type="Proteomes" id="UP000053201"/>
    </source>
</evidence>
<name>A0A0L0H5Z6_SPIPD</name>
<gene>
    <name evidence="3" type="ORF">SPPG_09527</name>
</gene>
<feature type="transmembrane region" description="Helical" evidence="2">
    <location>
        <begin position="121"/>
        <end position="144"/>
    </location>
</feature>
<accession>A0A0L0H5Z6</accession>
<evidence type="ECO:0000256" key="2">
    <source>
        <dbReference type="SAM" id="Phobius"/>
    </source>
</evidence>
<organism evidence="3 4">
    <name type="scientific">Spizellomyces punctatus (strain DAOM BR117)</name>
    <dbReference type="NCBI Taxonomy" id="645134"/>
    <lineage>
        <taxon>Eukaryota</taxon>
        <taxon>Fungi</taxon>
        <taxon>Fungi incertae sedis</taxon>
        <taxon>Chytridiomycota</taxon>
        <taxon>Chytridiomycota incertae sedis</taxon>
        <taxon>Chytridiomycetes</taxon>
        <taxon>Spizellomycetales</taxon>
        <taxon>Spizellomycetaceae</taxon>
        <taxon>Spizellomyces</taxon>
    </lineage>
</organism>
<proteinExistence type="predicted"/>
<sequence>MSASVNIAGEPIVTLGSSSTLSPTTTLVSDGLPPPPYGGSHVYPPTAPPTPSNPSQPPPPYTTLPLPTTTTIKSRRPKNDTKTVISAILLFTLHLAVLLAFSGFIGYQFLRRVVYHGRPPYSMVVLTGFVLFSLMGLLFLAFLFTMVATGCLKYEWWDWALYGKIQREDDVENEDSDDDSQRGDAGCGPCCPCTQGPGALWFRDAGMAGGGDACAACLCGIVLLAVVAAFVGAIWVVGFSYVVLWRVCWKIVS</sequence>
<dbReference type="OrthoDB" id="10484056at2759"/>
<keyword evidence="2" id="KW-0812">Transmembrane</keyword>
<dbReference type="EMBL" id="KQ257469">
    <property type="protein sequence ID" value="KNC96341.1"/>
    <property type="molecule type" value="Genomic_DNA"/>
</dbReference>
<keyword evidence="4" id="KW-1185">Reference proteome</keyword>
<dbReference type="InParanoid" id="A0A0L0H5Z6"/>
<keyword evidence="2" id="KW-1133">Transmembrane helix</keyword>
<feature type="compositionally biased region" description="Low complexity" evidence="1">
    <location>
        <begin position="14"/>
        <end position="29"/>
    </location>
</feature>
<feature type="transmembrane region" description="Helical" evidence="2">
    <location>
        <begin position="83"/>
        <end position="109"/>
    </location>
</feature>
<protein>
    <submittedName>
        <fullName evidence="3">Uncharacterized protein</fullName>
    </submittedName>
</protein>
<keyword evidence="2" id="KW-0472">Membrane</keyword>